<dbReference type="RefSeq" id="YP_009182242.1">
    <property type="nucleotide sequence ID" value="NC_028491.1"/>
</dbReference>
<protein>
    <submittedName>
        <fullName evidence="1">Uncharacterized protein</fullName>
    </submittedName>
</protein>
<evidence type="ECO:0000313" key="1">
    <source>
        <dbReference type="EMBL" id="AKN80788.1"/>
    </source>
</evidence>
<sequence>MEKKVNVLQKSFESWVEEEKKKYSSDKTTLGLIKTIEENVLTMMEEKQKKFIKIDNLNKVLYGIK</sequence>
<reference evidence="1 2" key="1">
    <citation type="journal article" date="2015" name="J. Virol.">
        <title>A betabaculovirus-encoded gp64 homolog is a functional envelope fusion protein.</title>
        <authorList>
            <person name="Ardisson-Araujo D.M."/>
            <person name="Melo F.L."/>
            <person name="Clem R.J."/>
            <person name="Wolff J.L."/>
            <person name="Ribeiro B.M."/>
        </authorList>
    </citation>
    <scope>NUCLEOTIDE SEQUENCE [LARGE SCALE GENOMIC DNA]</scope>
    <source>
        <strain evidence="1 2">Parana-2009</strain>
    </source>
</reference>
<name>A0A0R7EYX0_9BBAC</name>
<dbReference type="Proteomes" id="UP000203433">
    <property type="component" value="Segment"/>
</dbReference>
<dbReference type="GeneID" id="26373929"/>
<proteinExistence type="predicted"/>
<dbReference type="KEGG" id="vg:26373929"/>
<organism evidence="1 2">
    <name type="scientific">Diatraea saccharalis granulovirus</name>
    <dbReference type="NCBI Taxonomy" id="1675862"/>
    <lineage>
        <taxon>Viruses</taxon>
        <taxon>Viruses incertae sedis</taxon>
        <taxon>Naldaviricetes</taxon>
        <taxon>Lefavirales</taxon>
        <taxon>Baculoviridae</taxon>
        <taxon>Betabaculovirus</taxon>
        <taxon>Betabaculovirus disaccharalis</taxon>
    </lineage>
</organism>
<gene>
    <name evidence="1" type="primary">ORF-44</name>
</gene>
<dbReference type="EMBL" id="KP296186">
    <property type="protein sequence ID" value="AKN80788.1"/>
    <property type="molecule type" value="Genomic_DNA"/>
</dbReference>
<keyword evidence="2" id="KW-1185">Reference proteome</keyword>
<evidence type="ECO:0000313" key="2">
    <source>
        <dbReference type="Proteomes" id="UP000203433"/>
    </source>
</evidence>
<accession>A0A0R7EYX0</accession>